<feature type="signal peptide" evidence="3">
    <location>
        <begin position="1"/>
        <end position="24"/>
    </location>
</feature>
<dbReference type="Proteomes" id="UP000014157">
    <property type="component" value="Unassembled WGS sequence"/>
</dbReference>
<evidence type="ECO:0000313" key="7">
    <source>
        <dbReference type="Proteomes" id="UP000014157"/>
    </source>
</evidence>
<dbReference type="NCBIfam" id="TIGR01167">
    <property type="entry name" value="LPXTG_anchor"/>
    <property type="match status" value="1"/>
</dbReference>
<feature type="chain" id="PRO_5038718180" evidence="3">
    <location>
        <begin position="25"/>
        <end position="112"/>
    </location>
</feature>
<name>R2U222_9ENTE</name>
<dbReference type="EMBL" id="AJAS01000002">
    <property type="protein sequence ID" value="EOI06747.1"/>
    <property type="molecule type" value="Genomic_DNA"/>
</dbReference>
<organism evidence="4 6">
    <name type="scientific">Enterococcus moraviensis ATCC BAA-383</name>
    <dbReference type="NCBI Taxonomy" id="1158609"/>
    <lineage>
        <taxon>Bacteria</taxon>
        <taxon>Bacillati</taxon>
        <taxon>Bacillota</taxon>
        <taxon>Bacilli</taxon>
        <taxon>Lactobacillales</taxon>
        <taxon>Enterococcaceae</taxon>
        <taxon>Enterococcus</taxon>
    </lineage>
</organism>
<reference evidence="5 7" key="2">
    <citation type="submission" date="2013-03" db="EMBL/GenBank/DDBJ databases">
        <title>The Genome Sequence of Enterococcus moraviensis BAA-383 (PacBio/Illumina hybrid assembly).</title>
        <authorList>
            <consortium name="The Broad Institute Genomics Platform"/>
            <consortium name="The Broad Institute Genome Sequencing Center for Infectious Disease"/>
            <person name="Earl A."/>
            <person name="Russ C."/>
            <person name="Gilmore M."/>
            <person name="Surin D."/>
            <person name="Walker B."/>
            <person name="Young S."/>
            <person name="Zeng Q."/>
            <person name="Gargeya S."/>
            <person name="Fitzgerald M."/>
            <person name="Haas B."/>
            <person name="Abouelleil A."/>
            <person name="Allen A.W."/>
            <person name="Alvarado L."/>
            <person name="Arachchi H.M."/>
            <person name="Berlin A.M."/>
            <person name="Chapman S.B."/>
            <person name="Gainer-Dewar J."/>
            <person name="Goldberg J."/>
            <person name="Griggs A."/>
            <person name="Gujja S."/>
            <person name="Hansen M."/>
            <person name="Howarth C."/>
            <person name="Imamovic A."/>
            <person name="Ireland A."/>
            <person name="Larimer J."/>
            <person name="McCowan C."/>
            <person name="Murphy C."/>
            <person name="Pearson M."/>
            <person name="Poon T.W."/>
            <person name="Priest M."/>
            <person name="Roberts A."/>
            <person name="Saif S."/>
            <person name="Shea T."/>
            <person name="Sisk P."/>
            <person name="Sykes S."/>
            <person name="Wortman J."/>
            <person name="Nusbaum C."/>
            <person name="Birren B."/>
        </authorList>
    </citation>
    <scope>NUCLEOTIDE SEQUENCE [LARGE SCALE GENOMIC DNA]</scope>
    <source>
        <strain evidence="5 7">ATCC BAA-383</strain>
    </source>
</reference>
<dbReference type="OrthoDB" id="2194129at2"/>
<feature type="compositionally biased region" description="Basic and acidic residues" evidence="1">
    <location>
        <begin position="53"/>
        <end position="67"/>
    </location>
</feature>
<evidence type="ECO:0000313" key="6">
    <source>
        <dbReference type="Proteomes" id="UP000013781"/>
    </source>
</evidence>
<keyword evidence="7" id="KW-1185">Reference proteome</keyword>
<evidence type="ECO:0000256" key="1">
    <source>
        <dbReference type="SAM" id="MobiDB-lite"/>
    </source>
</evidence>
<proteinExistence type="predicted"/>
<gene>
    <name evidence="5" type="ORF">I586_02818</name>
    <name evidence="4" type="ORF">UAY_00089</name>
</gene>
<dbReference type="AlphaFoldDB" id="R2U222"/>
<sequence length="112" mass="12275">MKKLFYSICFGLFCFLFVSGPVVSQANGITSNGGISFTPAPKEQTQSSQSEPQKLDPTMETKVETGAKDSNTSKGIFPKTNTENSHLKIYLGIGLLALYLVISVIRKKRLKN</sequence>
<feature type="region of interest" description="Disordered" evidence="1">
    <location>
        <begin position="34"/>
        <end position="80"/>
    </location>
</feature>
<dbReference type="EMBL" id="ASWB01000004">
    <property type="protein sequence ID" value="EOT65084.1"/>
    <property type="molecule type" value="Genomic_DNA"/>
</dbReference>
<keyword evidence="2" id="KW-0472">Membrane</keyword>
<protein>
    <submittedName>
        <fullName evidence="4">LPXTG-domain-containing protein cell wall anchor domain</fullName>
    </submittedName>
</protein>
<dbReference type="HOGENOM" id="CLU_2142052_0_0_9"/>
<feature type="transmembrane region" description="Helical" evidence="2">
    <location>
        <begin position="87"/>
        <end position="105"/>
    </location>
</feature>
<keyword evidence="2" id="KW-1133">Transmembrane helix</keyword>
<dbReference type="Proteomes" id="UP000013781">
    <property type="component" value="Unassembled WGS sequence"/>
</dbReference>
<accession>R2U222</accession>
<evidence type="ECO:0000256" key="2">
    <source>
        <dbReference type="SAM" id="Phobius"/>
    </source>
</evidence>
<comment type="caution">
    <text evidence="4">The sequence shown here is derived from an EMBL/GenBank/DDBJ whole genome shotgun (WGS) entry which is preliminary data.</text>
</comment>
<evidence type="ECO:0000256" key="3">
    <source>
        <dbReference type="SAM" id="SignalP"/>
    </source>
</evidence>
<evidence type="ECO:0000313" key="5">
    <source>
        <dbReference type="EMBL" id="EOT65084.1"/>
    </source>
</evidence>
<feature type="compositionally biased region" description="Polar residues" evidence="1">
    <location>
        <begin position="43"/>
        <end position="52"/>
    </location>
</feature>
<dbReference type="STRING" id="155617.RV09_GL003148"/>
<reference evidence="4 6" key="1">
    <citation type="submission" date="2013-02" db="EMBL/GenBank/DDBJ databases">
        <title>The Genome Sequence of Enterococcus moraviensis BAA-383.</title>
        <authorList>
            <consortium name="The Broad Institute Genome Sequencing Platform"/>
            <consortium name="The Broad Institute Genome Sequencing Center for Infectious Disease"/>
            <person name="Earl A.M."/>
            <person name="Gilmore M.S."/>
            <person name="Lebreton F."/>
            <person name="Walker B."/>
            <person name="Young S.K."/>
            <person name="Zeng Q."/>
            <person name="Gargeya S."/>
            <person name="Fitzgerald M."/>
            <person name="Haas B."/>
            <person name="Abouelleil A."/>
            <person name="Alvarado L."/>
            <person name="Arachchi H.M."/>
            <person name="Berlin A.M."/>
            <person name="Chapman S.B."/>
            <person name="Dewar J."/>
            <person name="Goldberg J."/>
            <person name="Griggs A."/>
            <person name="Gujja S."/>
            <person name="Hansen M."/>
            <person name="Howarth C."/>
            <person name="Imamovic A."/>
            <person name="Larimer J."/>
            <person name="McCowan C."/>
            <person name="Murphy C."/>
            <person name="Neiman D."/>
            <person name="Pearson M."/>
            <person name="Priest M."/>
            <person name="Roberts A."/>
            <person name="Saif S."/>
            <person name="Shea T."/>
            <person name="Sisk P."/>
            <person name="Sykes S."/>
            <person name="Wortman J."/>
            <person name="Nusbaum C."/>
            <person name="Birren B."/>
        </authorList>
    </citation>
    <scope>NUCLEOTIDE SEQUENCE [LARGE SCALE GENOMIC DNA]</scope>
    <source>
        <strain evidence="4 6">ATCC BAA-383</strain>
    </source>
</reference>
<keyword evidence="3" id="KW-0732">Signal</keyword>
<dbReference type="RefSeq" id="WP_010763515.1">
    <property type="nucleotide sequence ID" value="NZ_ASWB01000004.1"/>
</dbReference>
<feature type="compositionally biased region" description="Polar residues" evidence="1">
    <location>
        <begin position="68"/>
        <end position="80"/>
    </location>
</feature>
<evidence type="ECO:0000313" key="4">
    <source>
        <dbReference type="EMBL" id="EOI06747.1"/>
    </source>
</evidence>
<keyword evidence="2" id="KW-0812">Transmembrane</keyword>